<sequence length="280" mass="31447">MIMLSLFKRYRLNRTSSHPTSTFGFMTVCQRVKPMSLVEFEFAQQSLDVASDWLYQQQSGLKYADASHHVLDGQTHTHYQQALNQSVTMGMIPVAFANCHEILLHSLPVLAQENMNIGIVHIGHGFELKQTLDLQVGSAFHFALSRFTQAKLFAIGIDKESTPAHTLEYAEDLGCDWVSQEECGFLNRTQIKTQLSGYIEHCEQLAVNIDLASLVPSNGLESHKVLDNQVVLRVIRQIVLSGKVRYIQLVGAKDKLIYSKQTKEIVDELMSLAPHLVHAA</sequence>
<dbReference type="Gene3D" id="3.40.800.10">
    <property type="entry name" value="Ureohydrolase domain"/>
    <property type="match status" value="1"/>
</dbReference>
<protein>
    <submittedName>
        <fullName evidence="1">Arginase</fullName>
    </submittedName>
</protein>
<dbReference type="Proteomes" id="UP000053748">
    <property type="component" value="Unassembled WGS sequence"/>
</dbReference>
<dbReference type="SUPFAM" id="SSF52768">
    <property type="entry name" value="Arginase/deacetylase"/>
    <property type="match status" value="1"/>
</dbReference>
<proteinExistence type="predicted"/>
<dbReference type="InterPro" id="IPR023696">
    <property type="entry name" value="Ureohydrolase_dom_sf"/>
</dbReference>
<gene>
    <name evidence="1" type="ORF">AL544_000060</name>
</gene>
<organism evidence="1 2">
    <name type="scientific">Vibrio mimicus</name>
    <dbReference type="NCBI Taxonomy" id="674"/>
    <lineage>
        <taxon>Bacteria</taxon>
        <taxon>Pseudomonadati</taxon>
        <taxon>Pseudomonadota</taxon>
        <taxon>Gammaproteobacteria</taxon>
        <taxon>Vibrionales</taxon>
        <taxon>Vibrionaceae</taxon>
        <taxon>Vibrio</taxon>
    </lineage>
</organism>
<accession>A0A2J9VI96</accession>
<reference evidence="1" key="1">
    <citation type="submission" date="2017-12" db="EMBL/GenBank/DDBJ databases">
        <title>FDA dAtabase for Regulatory Grade micrObial Sequences (FDA-ARGOS): Supporting development and validation of Infectious Disease Dx tests.</title>
        <authorList>
            <person name="Hoffmann M."/>
            <person name="Allard M."/>
            <person name="Evans P."/>
            <person name="Brown E."/>
            <person name="Tallon L.J."/>
            <person name="Sadzewicz L."/>
            <person name="Sengamalay N."/>
            <person name="Ott S."/>
            <person name="Godinez A."/>
            <person name="Nagaraj S."/>
            <person name="Vavikolanu K."/>
            <person name="Aluvathingal J."/>
            <person name="Nadendla S."/>
            <person name="Hobson J."/>
            <person name="Sichtig H."/>
        </authorList>
    </citation>
    <scope>NUCLEOTIDE SEQUENCE [LARGE SCALE GENOMIC DNA]</scope>
    <source>
        <strain evidence="1">FDAARGOS_113</strain>
    </source>
</reference>
<dbReference type="OrthoDB" id="5902234at2"/>
<evidence type="ECO:0000313" key="1">
    <source>
        <dbReference type="EMBL" id="PNM63412.1"/>
    </source>
</evidence>
<evidence type="ECO:0000313" key="2">
    <source>
        <dbReference type="Proteomes" id="UP000053748"/>
    </source>
</evidence>
<comment type="caution">
    <text evidence="1">The sequence shown here is derived from an EMBL/GenBank/DDBJ whole genome shotgun (WGS) entry which is preliminary data.</text>
</comment>
<dbReference type="EMBL" id="LOSJ02000001">
    <property type="protein sequence ID" value="PNM63412.1"/>
    <property type="molecule type" value="Genomic_DNA"/>
</dbReference>
<dbReference type="STRING" id="674.VM_18915"/>
<name>A0A2J9VI96_VIBMI</name>
<keyword evidence="2" id="KW-1185">Reference proteome</keyword>
<dbReference type="AlphaFoldDB" id="A0A2J9VI96"/>